<keyword evidence="1" id="KW-0391">Immunity</keyword>
<keyword evidence="2" id="KW-1064">Adaptive immunity</keyword>
<evidence type="ECO:0000313" key="7">
    <source>
        <dbReference type="Proteomes" id="UP000694580"/>
    </source>
</evidence>
<dbReference type="PROSITE" id="PS50835">
    <property type="entry name" value="IG_LIKE"/>
    <property type="match status" value="3"/>
</dbReference>
<organism evidence="6 7">
    <name type="scientific">Denticeps clupeoides</name>
    <name type="common">denticle herring</name>
    <dbReference type="NCBI Taxonomy" id="299321"/>
    <lineage>
        <taxon>Eukaryota</taxon>
        <taxon>Metazoa</taxon>
        <taxon>Chordata</taxon>
        <taxon>Craniata</taxon>
        <taxon>Vertebrata</taxon>
        <taxon>Euteleostomi</taxon>
        <taxon>Actinopterygii</taxon>
        <taxon>Neopterygii</taxon>
        <taxon>Teleostei</taxon>
        <taxon>Clupei</taxon>
        <taxon>Clupeiformes</taxon>
        <taxon>Denticipitoidei</taxon>
        <taxon>Denticipitidae</taxon>
        <taxon>Denticeps</taxon>
    </lineage>
</organism>
<dbReference type="InterPro" id="IPR003006">
    <property type="entry name" value="Ig/MHC_CS"/>
</dbReference>
<feature type="domain" description="Ig-like" evidence="5">
    <location>
        <begin position="144"/>
        <end position="237"/>
    </location>
</feature>
<dbReference type="SUPFAM" id="SSF48726">
    <property type="entry name" value="Immunoglobulin"/>
    <property type="match status" value="5"/>
</dbReference>
<evidence type="ECO:0000259" key="5">
    <source>
        <dbReference type="PROSITE" id="PS50835"/>
    </source>
</evidence>
<keyword evidence="7" id="KW-1185">Reference proteome</keyword>
<evidence type="ECO:0000256" key="2">
    <source>
        <dbReference type="ARBA" id="ARBA00023130"/>
    </source>
</evidence>
<dbReference type="Ensembl" id="ENSDCDT00010029216.1">
    <property type="protein sequence ID" value="ENSDCDP00010023734.1"/>
    <property type="gene ID" value="ENSDCDG00010014883.1"/>
</dbReference>
<dbReference type="FunFam" id="2.60.40.10:FF:002350">
    <property type="entry name" value="Immunoglobulin heavy variable 1-4"/>
    <property type="match status" value="1"/>
</dbReference>
<dbReference type="PROSITE" id="PS00290">
    <property type="entry name" value="IG_MHC"/>
    <property type="match status" value="2"/>
</dbReference>
<dbReference type="InterPro" id="IPR036179">
    <property type="entry name" value="Ig-like_dom_sf"/>
</dbReference>
<evidence type="ECO:0000313" key="6">
    <source>
        <dbReference type="Ensembl" id="ENSDCDP00010023734.1"/>
    </source>
</evidence>
<dbReference type="CDD" id="cd05768">
    <property type="entry name" value="IgC1_CH3_IgAGD_CH4_IgAEM"/>
    <property type="match status" value="1"/>
</dbReference>
<dbReference type="Proteomes" id="UP000694580">
    <property type="component" value="Chromosome 7"/>
</dbReference>
<dbReference type="GO" id="GO:0002250">
    <property type="term" value="P:adaptive immune response"/>
    <property type="evidence" value="ECO:0007669"/>
    <property type="project" value="UniProtKB-KW"/>
</dbReference>
<dbReference type="InterPro" id="IPR013783">
    <property type="entry name" value="Ig-like_fold"/>
</dbReference>
<reference evidence="6 7" key="1">
    <citation type="submission" date="2020-06" db="EMBL/GenBank/DDBJ databases">
        <authorList>
            <consortium name="Wellcome Sanger Institute Data Sharing"/>
        </authorList>
    </citation>
    <scope>NUCLEOTIDE SEQUENCE [LARGE SCALE GENOMIC DNA]</scope>
</reference>
<sequence>FQMSVLFKSKVKCLEGQSVTLTESGSKGLKPGDSHKLTCTASGFTFGDYWMSWIRKAPGKGLEWVASIQYWAGNTKQYSQAVQGRFTISRDNSENKLYLHMSNVKAEGTAMYYCASDTHHCDYDAFDYWGKGTMVTVSSASPSPPQSIFPMFGCGAASGGFYTVACLAHGFSPAESVTFKWKNHAGAQMTDFIQYPAIQKDGTYSRVSQLRVPEKDWEDKKSFICLAEHPSGEKQLPSLYVMTPSQDEININGTATFACLASEFSPATHTFKWQLNDVDKPETYSYASHDENNHTATSFFRIPASEWVSNTKVKCVFDLGQHGQQIKEVELLDSDCRQDPVAIRIIPPSEEDLLVNKSGYITCNISGNIKGVIQAELMAGGKTLVSKNESNGGYYIERAKIKYSEWRNWSDYTCSVKHDSFPTGKKDVTFYNYDLEKNCHKPTIYLLPPPEQIYSDTVTLTCYVKDFSPKQLFVSWLANDKVVNDDDYLRSTATPYKTGEDRFSTYSQLTFKRHLWEADDVVFSCVVYHESSKATVTTMTRSIDNVSQKPSFVSLSLNMPQTCV</sequence>
<dbReference type="GO" id="GO:0019814">
    <property type="term" value="C:immunoglobulin complex"/>
    <property type="evidence" value="ECO:0007669"/>
    <property type="project" value="UniProtKB-KW"/>
</dbReference>
<dbReference type="InterPro" id="IPR003599">
    <property type="entry name" value="Ig_sub"/>
</dbReference>
<dbReference type="InterPro" id="IPR013106">
    <property type="entry name" value="Ig_V-set"/>
</dbReference>
<dbReference type="InterPro" id="IPR003597">
    <property type="entry name" value="Ig_C1-set"/>
</dbReference>
<proteinExistence type="predicted"/>
<evidence type="ECO:0000256" key="3">
    <source>
        <dbReference type="ARBA" id="ARBA00023319"/>
    </source>
</evidence>
<dbReference type="Pfam" id="PF07686">
    <property type="entry name" value="V-set"/>
    <property type="match status" value="1"/>
</dbReference>
<dbReference type="InterPro" id="IPR050380">
    <property type="entry name" value="Immune_Resp_Modulators"/>
</dbReference>
<dbReference type="InterPro" id="IPR007110">
    <property type="entry name" value="Ig-like_dom"/>
</dbReference>
<dbReference type="FunFam" id="2.60.40.10:FF:001878">
    <property type="entry name" value="Immunoglobulin heavy variable 1-4"/>
    <property type="match status" value="1"/>
</dbReference>
<reference evidence="6" key="2">
    <citation type="submission" date="2025-08" db="UniProtKB">
        <authorList>
            <consortium name="Ensembl"/>
        </authorList>
    </citation>
    <scope>IDENTIFICATION</scope>
</reference>
<reference evidence="6" key="3">
    <citation type="submission" date="2025-09" db="UniProtKB">
        <authorList>
            <consortium name="Ensembl"/>
        </authorList>
    </citation>
    <scope>IDENTIFICATION</scope>
</reference>
<protein>
    <recommendedName>
        <fullName evidence="5">Ig-like domain-containing protein</fullName>
    </recommendedName>
</protein>
<evidence type="ECO:0000256" key="4">
    <source>
        <dbReference type="ARBA" id="ARBA00043265"/>
    </source>
</evidence>
<dbReference type="Gene3D" id="2.60.40.10">
    <property type="entry name" value="Immunoglobulins"/>
    <property type="match status" value="5"/>
</dbReference>
<dbReference type="FunFam" id="2.60.40.10:FF:000463">
    <property type="entry name" value="Immunoglobulin heavy constant gamma 1"/>
    <property type="match status" value="1"/>
</dbReference>
<dbReference type="SMART" id="SM00406">
    <property type="entry name" value="IGv"/>
    <property type="match status" value="1"/>
</dbReference>
<name>A0AAY4BS24_9TELE</name>
<feature type="domain" description="Ig-like" evidence="5">
    <location>
        <begin position="17"/>
        <end position="114"/>
    </location>
</feature>
<dbReference type="AlphaFoldDB" id="A0AAY4BS24"/>
<dbReference type="PANTHER" id="PTHR23411">
    <property type="entry name" value="TAPASIN"/>
    <property type="match status" value="1"/>
</dbReference>
<dbReference type="CDD" id="cd04981">
    <property type="entry name" value="IgV_H"/>
    <property type="match status" value="1"/>
</dbReference>
<dbReference type="SMART" id="SM00407">
    <property type="entry name" value="IGc1"/>
    <property type="match status" value="2"/>
</dbReference>
<dbReference type="Pfam" id="PF07654">
    <property type="entry name" value="C1-set"/>
    <property type="match status" value="3"/>
</dbReference>
<dbReference type="SMART" id="SM00409">
    <property type="entry name" value="IG"/>
    <property type="match status" value="3"/>
</dbReference>
<feature type="domain" description="Ig-like" evidence="5">
    <location>
        <begin position="442"/>
        <end position="537"/>
    </location>
</feature>
<evidence type="ECO:0000256" key="1">
    <source>
        <dbReference type="ARBA" id="ARBA00022859"/>
    </source>
</evidence>
<keyword evidence="3" id="KW-0393">Immunoglobulin domain</keyword>
<accession>A0AAY4BS24</accession>
<dbReference type="GeneTree" id="ENSGT01150000286938"/>
<keyword evidence="4" id="KW-1280">Immunoglobulin</keyword>